<dbReference type="EMBL" id="APOJ01000025">
    <property type="protein sequence ID" value="ENU26656.1"/>
    <property type="molecule type" value="Genomic_DNA"/>
</dbReference>
<sequence>MKANMNHELVLNAEAFSVATQMYVRLRRVSGRVIDVMYLVHDKDYAKYVVEIALATEDTELERYAARLGSLIDLYPEPILALDEAKDNSINTIIDDLDTYSSEVTDEEIYKAQVAHHYIGALR</sequence>
<organism evidence="1 2">
    <name type="scientific">Acinetobacter modestus</name>
    <dbReference type="NCBI Taxonomy" id="1776740"/>
    <lineage>
        <taxon>Bacteria</taxon>
        <taxon>Pseudomonadati</taxon>
        <taxon>Pseudomonadota</taxon>
        <taxon>Gammaproteobacteria</taxon>
        <taxon>Moraxellales</taxon>
        <taxon>Moraxellaceae</taxon>
        <taxon>Acinetobacter</taxon>
    </lineage>
</organism>
<dbReference type="RefSeq" id="WP_004662592.1">
    <property type="nucleotide sequence ID" value="NZ_BMDV01000001.1"/>
</dbReference>
<keyword evidence="2" id="KW-1185">Reference proteome</keyword>
<gene>
    <name evidence="1" type="ORF">F992_02205</name>
</gene>
<evidence type="ECO:0000313" key="2">
    <source>
        <dbReference type="Proteomes" id="UP000013190"/>
    </source>
</evidence>
<dbReference type="GeneID" id="92835586"/>
<name>A0ABP2TWL6_9GAMM</name>
<dbReference type="Proteomes" id="UP000013190">
    <property type="component" value="Unassembled WGS sequence"/>
</dbReference>
<reference evidence="1 2" key="2">
    <citation type="journal article" date="2016" name="Int. J. Syst. Evol. Microbiol.">
        <title>Taxonomy of haemolytic and/or proteolytic strains of the genus Acinetobacter with the proposal of Acinetobacter courvalinii sp. nov. (genomic species 14 sensu Bouvet &amp; Jeanjean), Acinetobacter dispersus sp. nov. (genomic species 17), Acinetobacter modestus sp. nov., Acinetobacter proteolyticus sp. nov. and Acinetobacter vivianii sp. nov.</title>
        <authorList>
            <person name="Nemec A."/>
            <person name="Radolfova-Krizova L."/>
            <person name="Maixnerova M."/>
            <person name="Vrestiakova E."/>
            <person name="Jezek P."/>
            <person name="Sedo O."/>
        </authorList>
    </citation>
    <scope>NUCLEOTIDE SEQUENCE [LARGE SCALE GENOMIC DNA]</scope>
    <source>
        <strain evidence="1 2">NIPH 236</strain>
    </source>
</reference>
<evidence type="ECO:0000313" key="1">
    <source>
        <dbReference type="EMBL" id="ENU26656.1"/>
    </source>
</evidence>
<protein>
    <submittedName>
        <fullName evidence="1">Uncharacterized protein</fullName>
    </submittedName>
</protein>
<accession>A0ABP2TWL6</accession>
<proteinExistence type="predicted"/>
<comment type="caution">
    <text evidence="1">The sequence shown here is derived from an EMBL/GenBank/DDBJ whole genome shotgun (WGS) entry which is preliminary data.</text>
</comment>
<reference evidence="2" key="1">
    <citation type="submission" date="2013-02" db="EMBL/GenBank/DDBJ databases">
        <title>The Genome Sequence of Acinetobacter sp. NIPH 236.</title>
        <authorList>
            <consortium name="The Broad Institute Genome Sequencing Platform"/>
            <consortium name="The Broad Institute Genome Sequencing Center for Infectious Disease"/>
            <person name="Cerqueira G."/>
            <person name="Feldgarden M."/>
            <person name="Courvalin P."/>
            <person name="Perichon B."/>
            <person name="Grillot-Courvalin C."/>
            <person name="Clermont D."/>
            <person name="Rocha E."/>
            <person name="Yoon E.-J."/>
            <person name="Nemec A."/>
            <person name="Walker B."/>
            <person name="Young S.K."/>
            <person name="Zeng Q."/>
            <person name="Gargeya S."/>
            <person name="Fitzgerald M."/>
            <person name="Haas B."/>
            <person name="Abouelleil A."/>
            <person name="Alvarado L."/>
            <person name="Arachchi H.M."/>
            <person name="Berlin A.M."/>
            <person name="Chapman S.B."/>
            <person name="Dewar J."/>
            <person name="Goldberg J."/>
            <person name="Griggs A."/>
            <person name="Gujja S."/>
            <person name="Hansen M."/>
            <person name="Howarth C."/>
            <person name="Imamovic A."/>
            <person name="Larimer J."/>
            <person name="McCowan C."/>
            <person name="Murphy C."/>
            <person name="Neiman D."/>
            <person name="Pearson M."/>
            <person name="Priest M."/>
            <person name="Roberts A."/>
            <person name="Saif S."/>
            <person name="Shea T."/>
            <person name="Sisk P."/>
            <person name="Sykes S."/>
            <person name="Wortman J."/>
            <person name="Nusbaum C."/>
            <person name="Birren B."/>
        </authorList>
    </citation>
    <scope>NUCLEOTIDE SEQUENCE [LARGE SCALE GENOMIC DNA]</scope>
    <source>
        <strain evidence="2">NIPH 236</strain>
    </source>
</reference>